<evidence type="ECO:0000313" key="3">
    <source>
        <dbReference type="WBParaSite" id="TCLT_0001047501-mRNA-1"/>
    </source>
</evidence>
<dbReference type="STRING" id="103827.A0A0N5DBB3"/>
<reference evidence="1 2" key="2">
    <citation type="submission" date="2018-11" db="EMBL/GenBank/DDBJ databases">
        <authorList>
            <consortium name="Pathogen Informatics"/>
        </authorList>
    </citation>
    <scope>NUCLEOTIDE SEQUENCE [LARGE SCALE GENOMIC DNA]</scope>
</reference>
<evidence type="ECO:0000313" key="2">
    <source>
        <dbReference type="Proteomes" id="UP000276776"/>
    </source>
</evidence>
<dbReference type="WBParaSite" id="TCLT_0001047501-mRNA-1">
    <property type="protein sequence ID" value="TCLT_0001047501-mRNA-1"/>
    <property type="gene ID" value="TCLT_0001047501"/>
</dbReference>
<keyword evidence="2" id="KW-1185">Reference proteome</keyword>
<evidence type="ECO:0000313" key="1">
    <source>
        <dbReference type="EMBL" id="VDN08156.1"/>
    </source>
</evidence>
<dbReference type="OrthoDB" id="10601216at2759"/>
<accession>A0A0N5DBB3</accession>
<gene>
    <name evidence="1" type="ORF">TCLT_LOCUS10464</name>
</gene>
<dbReference type="EMBL" id="UYYF01005121">
    <property type="protein sequence ID" value="VDN08156.1"/>
    <property type="molecule type" value="Genomic_DNA"/>
</dbReference>
<dbReference type="Proteomes" id="UP000276776">
    <property type="component" value="Unassembled WGS sequence"/>
</dbReference>
<proteinExistence type="predicted"/>
<reference evidence="3" key="1">
    <citation type="submission" date="2017-02" db="UniProtKB">
        <authorList>
            <consortium name="WormBaseParasite"/>
        </authorList>
    </citation>
    <scope>IDENTIFICATION</scope>
</reference>
<organism evidence="3">
    <name type="scientific">Thelazia callipaeda</name>
    <name type="common">Oriental eyeworm</name>
    <name type="synonym">Parasitic nematode</name>
    <dbReference type="NCBI Taxonomy" id="103827"/>
    <lineage>
        <taxon>Eukaryota</taxon>
        <taxon>Metazoa</taxon>
        <taxon>Ecdysozoa</taxon>
        <taxon>Nematoda</taxon>
        <taxon>Chromadorea</taxon>
        <taxon>Rhabditida</taxon>
        <taxon>Spirurina</taxon>
        <taxon>Spiruromorpha</taxon>
        <taxon>Thelazioidea</taxon>
        <taxon>Thelaziidae</taxon>
        <taxon>Thelazia</taxon>
    </lineage>
</organism>
<name>A0A0N5DBB3_THECL</name>
<sequence>MDSNTYTFMSELINLAEKILNTYHLNQQYQKQELAYSTEYESLNSEFAPSLPLDDSAHKLTLHPSTNIEDSFSIDDDSNHCKNNDNIMDSNIRTTSDATTQLIIQRYKIKSGHYPSPGISKRHLTTGALSMEHNSHPGTSIDSSTGIAEGSRLTTRIGDHSCNISTPKTIRKWKKLKASKQISQIPNLSTIRSDQINPPQQSSALGQKIVDYPTSGDGDVSSVLYFTMRV</sequence>
<protein>
    <submittedName>
        <fullName evidence="1 3">Uncharacterized protein</fullName>
    </submittedName>
</protein>
<dbReference type="AlphaFoldDB" id="A0A0N5DBB3"/>